<dbReference type="OrthoDB" id="9766277at2"/>
<keyword evidence="3" id="KW-1185">Reference proteome</keyword>
<organism evidence="2 3">
    <name type="scientific">Micromonospora pallida</name>
    <dbReference type="NCBI Taxonomy" id="145854"/>
    <lineage>
        <taxon>Bacteria</taxon>
        <taxon>Bacillati</taxon>
        <taxon>Actinomycetota</taxon>
        <taxon>Actinomycetes</taxon>
        <taxon>Micromonosporales</taxon>
        <taxon>Micromonosporaceae</taxon>
        <taxon>Micromonospora</taxon>
    </lineage>
</organism>
<dbReference type="STRING" id="145854.GA0074692_4219"/>
<dbReference type="Proteomes" id="UP000198959">
    <property type="component" value="Unassembled WGS sequence"/>
</dbReference>
<name>A0A1C6T2C8_9ACTN</name>
<dbReference type="AlphaFoldDB" id="A0A1C6T2C8"/>
<evidence type="ECO:0000313" key="3">
    <source>
        <dbReference type="Proteomes" id="UP000198959"/>
    </source>
</evidence>
<evidence type="ECO:0000256" key="1">
    <source>
        <dbReference type="SAM" id="MobiDB-lite"/>
    </source>
</evidence>
<evidence type="ECO:0000313" key="2">
    <source>
        <dbReference type="EMBL" id="SCL35928.1"/>
    </source>
</evidence>
<dbReference type="InterPro" id="IPR009148">
    <property type="entry name" value="PcsB-like"/>
</dbReference>
<dbReference type="InterPro" id="IPR023346">
    <property type="entry name" value="Lysozyme-like_dom_sf"/>
</dbReference>
<reference evidence="3" key="1">
    <citation type="submission" date="2016-06" db="EMBL/GenBank/DDBJ databases">
        <authorList>
            <person name="Varghese N."/>
            <person name="Submissions Spin"/>
        </authorList>
    </citation>
    <scope>NUCLEOTIDE SEQUENCE [LARGE SCALE GENOMIC DNA]</scope>
    <source>
        <strain evidence="3">DSM 43817</strain>
    </source>
</reference>
<feature type="compositionally biased region" description="Basic and acidic residues" evidence="1">
    <location>
        <begin position="89"/>
        <end position="111"/>
    </location>
</feature>
<dbReference type="SUPFAM" id="SSF53955">
    <property type="entry name" value="Lysozyme-like"/>
    <property type="match status" value="1"/>
</dbReference>
<dbReference type="EMBL" id="FMHW01000002">
    <property type="protein sequence ID" value="SCL35928.1"/>
    <property type="molecule type" value="Genomic_DNA"/>
</dbReference>
<sequence>MSRLWSRLGARTAAVALLSVGVAGGFYLGEDRQTRPSDAAQVGQFETVQSRYPQTEHVVESAKHQTELLTAQRAEAAAELAARKAAAERAARKKREAEAKAKAKEEAERAAEAASKPYDGPIPASCNEYSGNREVGCAMLLDAGFDIDQMPCLDKLWTKESGWNHKASNPSSGAYGIPQALPGSKMGSVADDWRTNPATQIKWGLGYIKGRYGTPCKAWAHSQDVGWY</sequence>
<gene>
    <name evidence="2" type="ORF">GA0074692_4219</name>
</gene>
<feature type="region of interest" description="Disordered" evidence="1">
    <location>
        <begin position="89"/>
        <end position="122"/>
    </location>
</feature>
<accession>A0A1C6T2C8</accession>
<dbReference type="PRINTS" id="PR01852">
    <property type="entry name" value="SIBAPROTEIN"/>
</dbReference>
<dbReference type="RefSeq" id="WP_091646839.1">
    <property type="nucleotide sequence ID" value="NZ_FMHW01000002.1"/>
</dbReference>
<protein>
    <recommendedName>
        <fullName evidence="4">Transglycosylase SLT domain-containing protein</fullName>
    </recommendedName>
</protein>
<proteinExistence type="predicted"/>
<evidence type="ECO:0008006" key="4">
    <source>
        <dbReference type="Google" id="ProtNLM"/>
    </source>
</evidence>
<dbReference type="Gene3D" id="1.10.530.10">
    <property type="match status" value="1"/>
</dbReference>